<dbReference type="Proteomes" id="UP000550501">
    <property type="component" value="Unassembled WGS sequence"/>
</dbReference>
<evidence type="ECO:0000256" key="4">
    <source>
        <dbReference type="ARBA" id="ARBA00022691"/>
    </source>
</evidence>
<evidence type="ECO:0000259" key="7">
    <source>
        <dbReference type="Pfam" id="PF00590"/>
    </source>
</evidence>
<protein>
    <recommendedName>
        <fullName evidence="1">uroporphyrinogen-III C-methyltransferase</fullName>
        <ecNumber evidence="1">2.1.1.107</ecNumber>
    </recommendedName>
</protein>
<reference evidence="8 9" key="1">
    <citation type="submission" date="2020-08" db="EMBL/GenBank/DDBJ databases">
        <title>The Agave Microbiome: Exploring the role of microbial communities in plant adaptations to desert environments.</title>
        <authorList>
            <person name="Partida-Martinez L.P."/>
        </authorList>
    </citation>
    <scope>NUCLEOTIDE SEQUENCE [LARGE SCALE GENOMIC DNA]</scope>
    <source>
        <strain evidence="8 9">AT2.18</strain>
    </source>
</reference>
<keyword evidence="9" id="KW-1185">Reference proteome</keyword>
<dbReference type="NCBIfam" id="NF004790">
    <property type="entry name" value="PRK06136.1"/>
    <property type="match status" value="1"/>
</dbReference>
<dbReference type="InterPro" id="IPR036291">
    <property type="entry name" value="NAD(P)-bd_dom_sf"/>
</dbReference>
<proteinExistence type="predicted"/>
<accession>A0A839Q4Y8</accession>
<keyword evidence="4" id="KW-0949">S-adenosyl-L-methionine</keyword>
<gene>
    <name evidence="8" type="ORF">FHR72_001407</name>
</gene>
<dbReference type="CDD" id="cd11642">
    <property type="entry name" value="SUMT"/>
    <property type="match status" value="1"/>
</dbReference>
<dbReference type="EC" id="2.1.1.107" evidence="1"/>
<dbReference type="GO" id="GO:0019354">
    <property type="term" value="P:siroheme biosynthetic process"/>
    <property type="evidence" value="ECO:0007669"/>
    <property type="project" value="InterPro"/>
</dbReference>
<dbReference type="GO" id="GO:0004851">
    <property type="term" value="F:uroporphyrin-III C-methyltransferase activity"/>
    <property type="evidence" value="ECO:0007669"/>
    <property type="project" value="UniProtKB-EC"/>
</dbReference>
<dbReference type="FunFam" id="3.40.1010.10:FF:000001">
    <property type="entry name" value="Siroheme synthase"/>
    <property type="match status" value="1"/>
</dbReference>
<dbReference type="SUPFAM" id="SSF53790">
    <property type="entry name" value="Tetrapyrrole methylase"/>
    <property type="match status" value="1"/>
</dbReference>
<dbReference type="InterPro" id="IPR014777">
    <property type="entry name" value="4pyrrole_Mease_sub1"/>
</dbReference>
<evidence type="ECO:0000313" key="9">
    <source>
        <dbReference type="Proteomes" id="UP000550501"/>
    </source>
</evidence>
<keyword evidence="5" id="KW-0627">Porphyrin biosynthesis</keyword>
<dbReference type="SUPFAM" id="SSF51735">
    <property type="entry name" value="NAD(P)-binding Rossmann-fold domains"/>
    <property type="match status" value="1"/>
</dbReference>
<keyword evidence="3 8" id="KW-0808">Transferase</keyword>
<evidence type="ECO:0000256" key="6">
    <source>
        <dbReference type="SAM" id="MobiDB-lite"/>
    </source>
</evidence>
<dbReference type="InterPro" id="IPR035996">
    <property type="entry name" value="4pyrrol_Methylase_sf"/>
</dbReference>
<feature type="region of interest" description="Disordered" evidence="6">
    <location>
        <begin position="329"/>
        <end position="348"/>
    </location>
</feature>
<dbReference type="NCBIfam" id="TIGR01469">
    <property type="entry name" value="cobA_cysG_Cterm"/>
    <property type="match status" value="1"/>
</dbReference>
<evidence type="ECO:0000256" key="2">
    <source>
        <dbReference type="ARBA" id="ARBA00022603"/>
    </source>
</evidence>
<dbReference type="InterPro" id="IPR050161">
    <property type="entry name" value="Siro_Cobalamin_biosynth"/>
</dbReference>
<dbReference type="Pfam" id="PF13241">
    <property type="entry name" value="NAD_binding_7"/>
    <property type="match status" value="1"/>
</dbReference>
<dbReference type="Pfam" id="PF00590">
    <property type="entry name" value="TP_methylase"/>
    <property type="match status" value="1"/>
</dbReference>
<dbReference type="GO" id="GO:0032259">
    <property type="term" value="P:methylation"/>
    <property type="evidence" value="ECO:0007669"/>
    <property type="project" value="UniProtKB-KW"/>
</dbReference>
<dbReference type="InterPro" id="IPR014776">
    <property type="entry name" value="4pyrrole_Mease_sub2"/>
</dbReference>
<dbReference type="RefSeq" id="WP_183467184.1">
    <property type="nucleotide sequence ID" value="NZ_JACHVU010000002.1"/>
</dbReference>
<evidence type="ECO:0000313" key="8">
    <source>
        <dbReference type="EMBL" id="MBB2989944.1"/>
    </source>
</evidence>
<sequence length="348" mass="34452">MRVAVAGASPQAVEMTASLVEAGAVVTWHRRDLSESDIDAAAMVFAYTGDPAQNRLIRKLAHCRRRPCVVEPGEPDAAAGTPAAGRVVLVGGGPGDPGLLTVAGREALAAADVIVTDRLAPVALLTTVAPRATVIDVSKIPGGPRTEQHVINDLLVAHAAAGRTVVRFKGGDGFVFGRGGEEVEHCVGAGIPVEVIPGVSSSIAAPAAAGIPVTHRGLTQGFTVVTGHVPPGHPESAIDYAALARANTTLVLMMAVANLGAISSALIAAGMDPTTPAAVVADGCLPSQRAVRGTVATIAAAARAAGIRPPATTVIGAVVGFAPGQLSAPASSAASAAPASGPATGTQE</sequence>
<dbReference type="InterPro" id="IPR006366">
    <property type="entry name" value="CobA/CysG_C"/>
</dbReference>
<dbReference type="PANTHER" id="PTHR45790:SF3">
    <property type="entry name" value="S-ADENOSYL-L-METHIONINE-DEPENDENT UROPORPHYRINOGEN III METHYLTRANSFERASE, CHLOROPLASTIC"/>
    <property type="match status" value="1"/>
</dbReference>
<dbReference type="EMBL" id="JACHVU010000002">
    <property type="protein sequence ID" value="MBB2989944.1"/>
    <property type="molecule type" value="Genomic_DNA"/>
</dbReference>
<dbReference type="Gene3D" id="3.40.50.720">
    <property type="entry name" value="NAD(P)-binding Rossmann-like Domain"/>
    <property type="match status" value="1"/>
</dbReference>
<evidence type="ECO:0000256" key="1">
    <source>
        <dbReference type="ARBA" id="ARBA00012162"/>
    </source>
</evidence>
<dbReference type="InterPro" id="IPR000878">
    <property type="entry name" value="4pyrrol_Mease"/>
</dbReference>
<comment type="caution">
    <text evidence="8">The sequence shown here is derived from an EMBL/GenBank/DDBJ whole genome shotgun (WGS) entry which is preliminary data.</text>
</comment>
<dbReference type="Gene3D" id="3.30.950.10">
    <property type="entry name" value="Methyltransferase, Cobalt-precorrin-4 Transmethylase, Domain 2"/>
    <property type="match status" value="1"/>
</dbReference>
<dbReference type="PANTHER" id="PTHR45790">
    <property type="entry name" value="SIROHEME SYNTHASE-RELATED"/>
    <property type="match status" value="1"/>
</dbReference>
<dbReference type="AlphaFoldDB" id="A0A839Q4Y8"/>
<feature type="domain" description="Tetrapyrrole methylase" evidence="7">
    <location>
        <begin position="86"/>
        <end position="298"/>
    </location>
</feature>
<dbReference type="Gene3D" id="3.40.1010.10">
    <property type="entry name" value="Cobalt-precorrin-4 Transmethylase, Domain 1"/>
    <property type="match status" value="1"/>
</dbReference>
<evidence type="ECO:0000256" key="5">
    <source>
        <dbReference type="ARBA" id="ARBA00023244"/>
    </source>
</evidence>
<evidence type="ECO:0000256" key="3">
    <source>
        <dbReference type="ARBA" id="ARBA00022679"/>
    </source>
</evidence>
<keyword evidence="2 8" id="KW-0489">Methyltransferase</keyword>
<name>A0A839Q4Y8_MYCIR</name>
<dbReference type="FunFam" id="3.30.950.10:FF:000001">
    <property type="entry name" value="Siroheme synthase"/>
    <property type="match status" value="1"/>
</dbReference>
<organism evidence="8 9">
    <name type="scientific">Mycolicibacterium iranicum</name>
    <name type="common">Mycobacterium iranicum</name>
    <dbReference type="NCBI Taxonomy" id="912594"/>
    <lineage>
        <taxon>Bacteria</taxon>
        <taxon>Bacillati</taxon>
        <taxon>Actinomycetota</taxon>
        <taxon>Actinomycetes</taxon>
        <taxon>Mycobacteriales</taxon>
        <taxon>Mycobacteriaceae</taxon>
        <taxon>Mycolicibacterium</taxon>
    </lineage>
</organism>